<gene>
    <name evidence="2" type="ORF">NEZAVI_LOCUS5388</name>
</gene>
<dbReference type="Gene3D" id="3.40.50.720">
    <property type="entry name" value="NAD(P)-binding Rossmann-like Domain"/>
    <property type="match status" value="1"/>
</dbReference>
<protein>
    <recommendedName>
        <fullName evidence="1">6-phosphogluconate dehydrogenase NADP-binding domain-containing protein</fullName>
    </recommendedName>
</protein>
<dbReference type="InterPro" id="IPR006183">
    <property type="entry name" value="Pgluconate_DH"/>
</dbReference>
<dbReference type="InterPro" id="IPR006115">
    <property type="entry name" value="6PGDH_NADP-bd"/>
</dbReference>
<evidence type="ECO:0000313" key="2">
    <source>
        <dbReference type="EMBL" id="CAH1395046.1"/>
    </source>
</evidence>
<dbReference type="AlphaFoldDB" id="A0A9P0EIK9"/>
<evidence type="ECO:0000259" key="1">
    <source>
        <dbReference type="Pfam" id="PF03446"/>
    </source>
</evidence>
<dbReference type="EMBL" id="OV725079">
    <property type="protein sequence ID" value="CAH1395046.1"/>
    <property type="molecule type" value="Genomic_DNA"/>
</dbReference>
<sequence>MIGLAVMGQNLILNMNDHGFVVCVYNRTTDKVDSFLNNEAKGTKVIGAHSIDELVSKLKTPKRIMMLVKVTNVIAIKLRRYIVYEKLHSFVIKTLMLVLGLCLKHLR</sequence>
<dbReference type="SUPFAM" id="SSF51735">
    <property type="entry name" value="NAD(P)-binding Rossmann-fold domains"/>
    <property type="match status" value="1"/>
</dbReference>
<reference evidence="2" key="1">
    <citation type="submission" date="2022-01" db="EMBL/GenBank/DDBJ databases">
        <authorList>
            <person name="King R."/>
        </authorList>
    </citation>
    <scope>NUCLEOTIDE SEQUENCE</scope>
</reference>
<dbReference type="PANTHER" id="PTHR11811">
    <property type="entry name" value="6-PHOSPHOGLUCONATE DEHYDROGENASE"/>
    <property type="match status" value="1"/>
</dbReference>
<dbReference type="Pfam" id="PF03446">
    <property type="entry name" value="NAD_binding_2"/>
    <property type="match status" value="1"/>
</dbReference>
<dbReference type="Proteomes" id="UP001152798">
    <property type="component" value="Chromosome 3"/>
</dbReference>
<proteinExistence type="predicted"/>
<evidence type="ECO:0000313" key="3">
    <source>
        <dbReference type="Proteomes" id="UP001152798"/>
    </source>
</evidence>
<name>A0A9P0EIK9_NEZVI</name>
<accession>A0A9P0EIK9</accession>
<organism evidence="2 3">
    <name type="scientific">Nezara viridula</name>
    <name type="common">Southern green stink bug</name>
    <name type="synonym">Cimex viridulus</name>
    <dbReference type="NCBI Taxonomy" id="85310"/>
    <lineage>
        <taxon>Eukaryota</taxon>
        <taxon>Metazoa</taxon>
        <taxon>Ecdysozoa</taxon>
        <taxon>Arthropoda</taxon>
        <taxon>Hexapoda</taxon>
        <taxon>Insecta</taxon>
        <taxon>Pterygota</taxon>
        <taxon>Neoptera</taxon>
        <taxon>Paraneoptera</taxon>
        <taxon>Hemiptera</taxon>
        <taxon>Heteroptera</taxon>
        <taxon>Panheteroptera</taxon>
        <taxon>Pentatomomorpha</taxon>
        <taxon>Pentatomoidea</taxon>
        <taxon>Pentatomidae</taxon>
        <taxon>Pentatominae</taxon>
        <taxon>Nezara</taxon>
    </lineage>
</organism>
<keyword evidence="3" id="KW-1185">Reference proteome</keyword>
<dbReference type="GO" id="GO:0050661">
    <property type="term" value="F:NADP binding"/>
    <property type="evidence" value="ECO:0007669"/>
    <property type="project" value="InterPro"/>
</dbReference>
<dbReference type="GO" id="GO:0004616">
    <property type="term" value="F:phosphogluconate dehydrogenase (decarboxylating) activity"/>
    <property type="evidence" value="ECO:0007669"/>
    <property type="project" value="InterPro"/>
</dbReference>
<feature type="domain" description="6-phosphogluconate dehydrogenase NADP-binding" evidence="1">
    <location>
        <begin position="1"/>
        <end position="72"/>
    </location>
</feature>
<dbReference type="InterPro" id="IPR036291">
    <property type="entry name" value="NAD(P)-bd_dom_sf"/>
</dbReference>